<evidence type="ECO:0000256" key="2">
    <source>
        <dbReference type="SAM" id="SignalP"/>
    </source>
</evidence>
<evidence type="ECO:0000313" key="4">
    <source>
        <dbReference type="Proteomes" id="UP000751190"/>
    </source>
</evidence>
<sequence length="472" mass="49587">MHMGASALACLLLLVSQPVGEFDAAPRVHGVALSGLLRLDCEPSRTVVCNTIDGKLPSLTRPLGLPSHTSGLAPADALQLERALAIAFASVPVMEDALLPFFFERLSRFVTGASTADPDDALRLAFGSGSQANAGYVGPDVAAVRDVLEHGNFRERRARSWALVYVLQKNHVIEPLFDRAAAEPALARSLGLNASAVRRRAHELDVTRREVDPARRASNGIADWLFPPFSSWVRFDFDSPDASGSLPARAHPARDGAAPSAPAASSAAGGWRGCRRLRAGGCEGTQLRSDDPSLFPPLSRAEIVYQCGAPARAHAGALSADAVAPGVSASSRAPASCRLRWQPGSSCYTILDTPIGDVAGFAARAASLGVSTAAGPSGTTANTLQLAQLLGATGDELVLLRLAMVVWLVLSRDHTLWEVMLGAEPFLTPALRIGELPDGQPAVCALGRLLPPVLEWRGHSPRAALARVCALS</sequence>
<comment type="caution">
    <text evidence="3">The sequence shown here is derived from an EMBL/GenBank/DDBJ whole genome shotgun (WGS) entry which is preliminary data.</text>
</comment>
<protein>
    <recommendedName>
        <fullName evidence="5">Selenoprotein O</fullName>
    </recommendedName>
</protein>
<accession>A0A8J6CBE4</accession>
<proteinExistence type="predicted"/>
<organism evidence="3 4">
    <name type="scientific">Diacronema lutheri</name>
    <name type="common">Unicellular marine alga</name>
    <name type="synonym">Monochrysis lutheri</name>
    <dbReference type="NCBI Taxonomy" id="2081491"/>
    <lineage>
        <taxon>Eukaryota</taxon>
        <taxon>Haptista</taxon>
        <taxon>Haptophyta</taxon>
        <taxon>Pavlovophyceae</taxon>
        <taxon>Pavlovales</taxon>
        <taxon>Pavlovaceae</taxon>
        <taxon>Diacronema</taxon>
    </lineage>
</organism>
<keyword evidence="4" id="KW-1185">Reference proteome</keyword>
<dbReference type="EMBL" id="JAGTXO010000015">
    <property type="protein sequence ID" value="KAG8463625.1"/>
    <property type="molecule type" value="Genomic_DNA"/>
</dbReference>
<feature type="compositionally biased region" description="Low complexity" evidence="1">
    <location>
        <begin position="255"/>
        <end position="268"/>
    </location>
</feature>
<feature type="signal peptide" evidence="2">
    <location>
        <begin position="1"/>
        <end position="24"/>
    </location>
</feature>
<name>A0A8J6CBE4_DIALT</name>
<evidence type="ECO:0008006" key="5">
    <source>
        <dbReference type="Google" id="ProtNLM"/>
    </source>
</evidence>
<keyword evidence="2" id="KW-0732">Signal</keyword>
<dbReference type="OMA" id="QANAGYV"/>
<feature type="chain" id="PRO_5035199124" description="Selenoprotein O" evidence="2">
    <location>
        <begin position="25"/>
        <end position="472"/>
    </location>
</feature>
<dbReference type="Proteomes" id="UP000751190">
    <property type="component" value="Unassembled WGS sequence"/>
</dbReference>
<reference evidence="3" key="1">
    <citation type="submission" date="2021-05" db="EMBL/GenBank/DDBJ databases">
        <title>The genome of the haptophyte Pavlova lutheri (Diacronema luteri, Pavlovales) - a model for lipid biosynthesis in eukaryotic algae.</title>
        <authorList>
            <person name="Hulatt C.J."/>
            <person name="Posewitz M.C."/>
        </authorList>
    </citation>
    <scope>NUCLEOTIDE SEQUENCE</scope>
    <source>
        <strain evidence="3">NIVA-4/92</strain>
    </source>
</reference>
<dbReference type="OrthoDB" id="10616702at2759"/>
<evidence type="ECO:0000256" key="1">
    <source>
        <dbReference type="SAM" id="MobiDB-lite"/>
    </source>
</evidence>
<dbReference type="AlphaFoldDB" id="A0A8J6CBE4"/>
<gene>
    <name evidence="3" type="ORF">KFE25_003898</name>
</gene>
<feature type="region of interest" description="Disordered" evidence="1">
    <location>
        <begin position="245"/>
        <end position="268"/>
    </location>
</feature>
<evidence type="ECO:0000313" key="3">
    <source>
        <dbReference type="EMBL" id="KAG8463625.1"/>
    </source>
</evidence>